<dbReference type="EMBL" id="QJKJ01006382">
    <property type="protein sequence ID" value="RDX86893.1"/>
    <property type="molecule type" value="Genomic_DNA"/>
</dbReference>
<proteinExistence type="predicted"/>
<dbReference type="InterPro" id="IPR012878">
    <property type="entry name" value="Beta-AFase-like_GH127_cat"/>
</dbReference>
<dbReference type="Proteomes" id="UP000257109">
    <property type="component" value="Unassembled WGS sequence"/>
</dbReference>
<evidence type="ECO:0000313" key="2">
    <source>
        <dbReference type="EMBL" id="RDX86893.1"/>
    </source>
</evidence>
<evidence type="ECO:0000313" key="3">
    <source>
        <dbReference type="Proteomes" id="UP000257109"/>
    </source>
</evidence>
<dbReference type="AlphaFoldDB" id="A0A371G963"/>
<reference evidence="2" key="1">
    <citation type="submission" date="2018-05" db="EMBL/GenBank/DDBJ databases">
        <title>Draft genome of Mucuna pruriens seed.</title>
        <authorList>
            <person name="Nnadi N.E."/>
            <person name="Vos R."/>
            <person name="Hasami M.H."/>
            <person name="Devisetty U.K."/>
            <person name="Aguiy J.C."/>
        </authorList>
    </citation>
    <scope>NUCLEOTIDE SEQUENCE [LARGE SCALE GENOMIC DNA]</scope>
    <source>
        <strain evidence="2">JCA_2017</strain>
    </source>
</reference>
<comment type="caution">
    <text evidence="2">The sequence shown here is derived from an EMBL/GenBank/DDBJ whole genome shotgun (WGS) entry which is preliminary data.</text>
</comment>
<dbReference type="Pfam" id="PF07944">
    <property type="entry name" value="Beta-AFase-like_GH127_cat"/>
    <property type="match status" value="1"/>
</dbReference>
<accession>A0A371G963</accession>
<keyword evidence="3" id="KW-1185">Reference proteome</keyword>
<sequence length="301" mass="34455">MKFWSWVPILIGCRFLALLRLRTMEAFVFVFVALVLCSCAAGKECTNIPTQSHTLRYNLLTSNDEAWKKNVFSLYHLTPTDESAWADMLPRKLLSEQDQHDWTVMYRKIKNMDLFETPKGFLKEVPLQDVRLHKDSIHGRAQQTNLEYLLMLDVDSLIWSFRKMAGLATPGTPYGGWEAPDGELRGHFVGHYLSASALMWASTQNDSLQQKMSSLVAGLSACQEKTGTGYLSAFPSELFDRFEAIQPVWAPYYTIHKVQSKVDFDYASGFDLNVVGFQLTSFDRSWLVSWINILLRETLKL</sequence>
<organism evidence="2 3">
    <name type="scientific">Mucuna pruriens</name>
    <name type="common">Velvet bean</name>
    <name type="synonym">Dolichos pruriens</name>
    <dbReference type="NCBI Taxonomy" id="157652"/>
    <lineage>
        <taxon>Eukaryota</taxon>
        <taxon>Viridiplantae</taxon>
        <taxon>Streptophyta</taxon>
        <taxon>Embryophyta</taxon>
        <taxon>Tracheophyta</taxon>
        <taxon>Spermatophyta</taxon>
        <taxon>Magnoliopsida</taxon>
        <taxon>eudicotyledons</taxon>
        <taxon>Gunneridae</taxon>
        <taxon>Pentapetalae</taxon>
        <taxon>rosids</taxon>
        <taxon>fabids</taxon>
        <taxon>Fabales</taxon>
        <taxon>Fabaceae</taxon>
        <taxon>Papilionoideae</taxon>
        <taxon>50 kb inversion clade</taxon>
        <taxon>NPAAA clade</taxon>
        <taxon>indigoferoid/millettioid clade</taxon>
        <taxon>Phaseoleae</taxon>
        <taxon>Mucuna</taxon>
    </lineage>
</organism>
<name>A0A371G963_MUCPR</name>
<dbReference type="PANTHER" id="PTHR31151">
    <property type="entry name" value="PROLINE-TRNA LIGASE (DUF1680)"/>
    <property type="match status" value="1"/>
</dbReference>
<gene>
    <name evidence="2" type="ORF">CR513_31710</name>
</gene>
<feature type="non-terminal residue" evidence="2">
    <location>
        <position position="1"/>
    </location>
</feature>
<feature type="domain" description="Non-reducing end beta-L-arabinofuranosidase-like GH127 catalytic" evidence="1">
    <location>
        <begin position="129"/>
        <end position="258"/>
    </location>
</feature>
<dbReference type="PANTHER" id="PTHR31151:SF0">
    <property type="entry name" value="PROLINE-TRNA LIGASE (DUF1680)"/>
    <property type="match status" value="1"/>
</dbReference>
<dbReference type="OrthoDB" id="5358475at2759"/>
<evidence type="ECO:0000259" key="1">
    <source>
        <dbReference type="Pfam" id="PF07944"/>
    </source>
</evidence>
<protein>
    <recommendedName>
        <fullName evidence="1">Non-reducing end beta-L-arabinofuranosidase-like GH127 catalytic domain-containing protein</fullName>
    </recommendedName>
</protein>